<accession>A0A834W9K0</accession>
<protein>
    <submittedName>
        <fullName evidence="2">Uncharacterized protein</fullName>
    </submittedName>
</protein>
<evidence type="ECO:0000313" key="3">
    <source>
        <dbReference type="Proteomes" id="UP000634136"/>
    </source>
</evidence>
<dbReference type="AlphaFoldDB" id="A0A834W9K0"/>
<feature type="compositionally biased region" description="Acidic residues" evidence="1">
    <location>
        <begin position="48"/>
        <end position="58"/>
    </location>
</feature>
<keyword evidence="3" id="KW-1185">Reference proteome</keyword>
<feature type="region of interest" description="Disordered" evidence="1">
    <location>
        <begin position="41"/>
        <end position="82"/>
    </location>
</feature>
<comment type="caution">
    <text evidence="2">The sequence shown here is derived from an EMBL/GenBank/DDBJ whole genome shotgun (WGS) entry which is preliminary data.</text>
</comment>
<feature type="compositionally biased region" description="Acidic residues" evidence="1">
    <location>
        <begin position="67"/>
        <end position="82"/>
    </location>
</feature>
<organism evidence="2 3">
    <name type="scientific">Senna tora</name>
    <dbReference type="NCBI Taxonomy" id="362788"/>
    <lineage>
        <taxon>Eukaryota</taxon>
        <taxon>Viridiplantae</taxon>
        <taxon>Streptophyta</taxon>
        <taxon>Embryophyta</taxon>
        <taxon>Tracheophyta</taxon>
        <taxon>Spermatophyta</taxon>
        <taxon>Magnoliopsida</taxon>
        <taxon>eudicotyledons</taxon>
        <taxon>Gunneridae</taxon>
        <taxon>Pentapetalae</taxon>
        <taxon>rosids</taxon>
        <taxon>fabids</taxon>
        <taxon>Fabales</taxon>
        <taxon>Fabaceae</taxon>
        <taxon>Caesalpinioideae</taxon>
        <taxon>Cassia clade</taxon>
        <taxon>Senna</taxon>
    </lineage>
</organism>
<dbReference type="Proteomes" id="UP000634136">
    <property type="component" value="Unassembled WGS sequence"/>
</dbReference>
<sequence length="266" mass="29637">MARTKKTVRATSAELDHLQRTENFPLEGDIVDYEVHSSDEDTIKIDNNSDDICQDDAIEDKGSSDDQSTEEGDDDDELDDSTDVSFMITNGHVPYLAPYRKDIKTLPSLEVSGCDNSSILDSFMNNKPFSRVKADNALTTLNVTAWESDEQVMTTMLGAAIARGDFPPSKVRIATKADFSKDWSEWSLPSAVVDVANSLKEELHKCGQWVPCTANKDTKSSKSTYVGWIRYFFGVVDKGRGSLDSSSFNIFLVGRVYIPWPSFRKS</sequence>
<name>A0A834W9K0_9FABA</name>
<reference evidence="2" key="1">
    <citation type="submission" date="2020-09" db="EMBL/GenBank/DDBJ databases">
        <title>Genome-Enabled Discovery of Anthraquinone Biosynthesis in Senna tora.</title>
        <authorList>
            <person name="Kang S.-H."/>
            <person name="Pandey R.P."/>
            <person name="Lee C.-M."/>
            <person name="Sim J.-S."/>
            <person name="Jeong J.-T."/>
            <person name="Choi B.-S."/>
            <person name="Jung M."/>
            <person name="Ginzburg D."/>
            <person name="Zhao K."/>
            <person name="Won S.Y."/>
            <person name="Oh T.-J."/>
            <person name="Yu Y."/>
            <person name="Kim N.-H."/>
            <person name="Lee O.R."/>
            <person name="Lee T.-H."/>
            <person name="Bashyal P."/>
            <person name="Kim T.-S."/>
            <person name="Lee W.-H."/>
            <person name="Kawkins C."/>
            <person name="Kim C.-K."/>
            <person name="Kim J.S."/>
            <person name="Ahn B.O."/>
            <person name="Rhee S.Y."/>
            <person name="Sohng J.K."/>
        </authorList>
    </citation>
    <scope>NUCLEOTIDE SEQUENCE</scope>
    <source>
        <tissue evidence="2">Leaf</tissue>
    </source>
</reference>
<dbReference type="EMBL" id="JAAIUW010000009">
    <property type="protein sequence ID" value="KAF7815375.1"/>
    <property type="molecule type" value="Genomic_DNA"/>
</dbReference>
<evidence type="ECO:0000313" key="2">
    <source>
        <dbReference type="EMBL" id="KAF7815375.1"/>
    </source>
</evidence>
<gene>
    <name evidence="2" type="ORF">G2W53_029344</name>
</gene>
<evidence type="ECO:0000256" key="1">
    <source>
        <dbReference type="SAM" id="MobiDB-lite"/>
    </source>
</evidence>
<proteinExistence type="predicted"/>